<dbReference type="Ensembl" id="ENSKMAT00000012099.1">
    <property type="protein sequence ID" value="ENSKMAP00000011919.1"/>
    <property type="gene ID" value="ENSKMAG00000008972.1"/>
</dbReference>
<dbReference type="AlphaFoldDB" id="A0A3Q3AKJ4"/>
<feature type="region of interest" description="Disordered" evidence="8">
    <location>
        <begin position="1"/>
        <end position="32"/>
    </location>
</feature>
<reference evidence="12" key="2">
    <citation type="submission" date="2025-09" db="UniProtKB">
        <authorList>
            <consortium name="Ensembl"/>
        </authorList>
    </citation>
    <scope>IDENTIFICATION</scope>
</reference>
<reference evidence="12" key="1">
    <citation type="submission" date="2025-08" db="UniProtKB">
        <authorList>
            <consortium name="Ensembl"/>
        </authorList>
    </citation>
    <scope>IDENTIFICATION</scope>
</reference>
<keyword evidence="4 6" id="KW-1015">Disulfide bond</keyword>
<dbReference type="Gene3D" id="2.40.10.10">
    <property type="entry name" value="Trypsin-like serine proteases"/>
    <property type="match status" value="2"/>
</dbReference>
<evidence type="ECO:0000313" key="12">
    <source>
        <dbReference type="Ensembl" id="ENSKMAP00000011919.1"/>
    </source>
</evidence>
<dbReference type="GO" id="GO:0006508">
    <property type="term" value="P:proteolysis"/>
    <property type="evidence" value="ECO:0007669"/>
    <property type="project" value="UniProtKB-KW"/>
</dbReference>
<dbReference type="InterPro" id="IPR043504">
    <property type="entry name" value="Peptidase_S1_PA_chymotrypsin"/>
</dbReference>
<keyword evidence="9" id="KW-0812">Transmembrane</keyword>
<organism evidence="12 13">
    <name type="scientific">Kryptolebias marmoratus</name>
    <name type="common">Mangrove killifish</name>
    <name type="synonym">Rivulus marmoratus</name>
    <dbReference type="NCBI Taxonomy" id="37003"/>
    <lineage>
        <taxon>Eukaryota</taxon>
        <taxon>Metazoa</taxon>
        <taxon>Chordata</taxon>
        <taxon>Craniata</taxon>
        <taxon>Vertebrata</taxon>
        <taxon>Euteleostomi</taxon>
        <taxon>Actinopterygii</taxon>
        <taxon>Neopterygii</taxon>
        <taxon>Teleostei</taxon>
        <taxon>Neoteleostei</taxon>
        <taxon>Acanthomorphata</taxon>
        <taxon>Ovalentaria</taxon>
        <taxon>Atherinomorphae</taxon>
        <taxon>Cyprinodontiformes</taxon>
        <taxon>Rivulidae</taxon>
        <taxon>Kryptolebias</taxon>
    </lineage>
</organism>
<dbReference type="OMA" id="PWIYSNM"/>
<feature type="transmembrane region" description="Helical" evidence="9">
    <location>
        <begin position="86"/>
        <end position="110"/>
    </location>
</feature>
<evidence type="ECO:0000256" key="4">
    <source>
        <dbReference type="ARBA" id="ARBA00023157"/>
    </source>
</evidence>
<dbReference type="PROSITE" id="PS50287">
    <property type="entry name" value="SRCR_2"/>
    <property type="match status" value="1"/>
</dbReference>
<evidence type="ECO:0000256" key="8">
    <source>
        <dbReference type="SAM" id="MobiDB-lite"/>
    </source>
</evidence>
<evidence type="ECO:0000256" key="1">
    <source>
        <dbReference type="ARBA" id="ARBA00022670"/>
    </source>
</evidence>
<keyword evidence="9" id="KW-1133">Transmembrane helix</keyword>
<dbReference type="GO" id="GO:0004252">
    <property type="term" value="F:serine-type endopeptidase activity"/>
    <property type="evidence" value="ECO:0007669"/>
    <property type="project" value="InterPro"/>
</dbReference>
<protein>
    <submittedName>
        <fullName evidence="12">Transmembrane serine protease 13b</fullName>
    </submittedName>
</protein>
<dbReference type="InterPro" id="IPR001254">
    <property type="entry name" value="Trypsin_dom"/>
</dbReference>
<dbReference type="RefSeq" id="XP_017284517.1">
    <property type="nucleotide sequence ID" value="XM_017429028.3"/>
</dbReference>
<dbReference type="SUPFAM" id="SSF56487">
    <property type="entry name" value="SRCR-like"/>
    <property type="match status" value="1"/>
</dbReference>
<evidence type="ECO:0000259" key="10">
    <source>
        <dbReference type="PROSITE" id="PS50240"/>
    </source>
</evidence>
<dbReference type="InterPro" id="IPR001190">
    <property type="entry name" value="SRCR"/>
</dbReference>
<dbReference type="CTD" id="559754"/>
<evidence type="ECO:0000256" key="7">
    <source>
        <dbReference type="RuleBase" id="RU363034"/>
    </source>
</evidence>
<dbReference type="STRING" id="37003.ENSKMAP00000011919"/>
<evidence type="ECO:0000256" key="6">
    <source>
        <dbReference type="PROSITE-ProRule" id="PRU00196"/>
    </source>
</evidence>
<dbReference type="FunFam" id="2.40.10.10:FF:000003">
    <property type="entry name" value="Transmembrane serine protease 3"/>
    <property type="match status" value="1"/>
</dbReference>
<feature type="disulfide bond" evidence="6">
    <location>
        <begin position="241"/>
        <end position="251"/>
    </location>
</feature>
<evidence type="ECO:0000256" key="3">
    <source>
        <dbReference type="ARBA" id="ARBA00022825"/>
    </source>
</evidence>
<feature type="domain" description="Peptidase S1" evidence="10">
    <location>
        <begin position="263"/>
        <end position="498"/>
    </location>
</feature>
<feature type="domain" description="SRCR" evidence="11">
    <location>
        <begin position="172"/>
        <end position="251"/>
    </location>
</feature>
<keyword evidence="2 7" id="KW-0378">Hydrolase</keyword>
<dbReference type="InterPro" id="IPR036772">
    <property type="entry name" value="SRCR-like_dom_sf"/>
</dbReference>
<comment type="caution">
    <text evidence="6">Lacks conserved residue(s) required for the propagation of feature annotation.</text>
</comment>
<dbReference type="SUPFAM" id="SSF50494">
    <property type="entry name" value="Trypsin-like serine proteases"/>
    <property type="match status" value="1"/>
</dbReference>
<keyword evidence="1 7" id="KW-0645">Protease</keyword>
<dbReference type="PRINTS" id="PR00722">
    <property type="entry name" value="CHYMOTRYPSIN"/>
</dbReference>
<dbReference type="PANTHER" id="PTHR24252:SF27">
    <property type="entry name" value="TRANSMEMBRANE PROTEASE SERINE 3-LIKE"/>
    <property type="match status" value="1"/>
</dbReference>
<accession>A0A3Q3AKJ4</accession>
<dbReference type="InterPro" id="IPR033116">
    <property type="entry name" value="TRYPSIN_SER"/>
</dbReference>
<dbReference type="InterPro" id="IPR018114">
    <property type="entry name" value="TRYPSIN_HIS"/>
</dbReference>
<keyword evidence="3 7" id="KW-0720">Serine protease</keyword>
<sequence length="502" mass="54932">MEKRDMNAFPPPPSYTNAVRTQPPPNYFEERNGSYPEGYGLYPSLKLSNHPHYIPQYPPPVTAPQVSEISPPPKKNKNCCEEKGQIYKAAAAAVVLLALLGVGIWLGVYYGTRTLQTQNFGKPDYEYNGPNGGGQIVKDTCPSNTTQCDGIKDCQVGTDETYCVRFGEGNSLQVKTAENNFLPVCYSDWDKNYANQICSQLGFGESFYLSKIKSQSFTGLKLNNKSTSSPIQSSVTVSASCPNQETVSLQCVDCGHQPSANRIIGGTAAKSGDWPWQLSLHYNEHHTCGGVLISRHFALTAAHCFPTSEYLSAQKWKVYGGFLSLKDLPSPFLVEQIRINENYNSNTNDQDVALLKLKEPVTFSDKLQPACLPTFGQDFQDETTCWTTGFGTTVAGSSRVSNDLMEVTVDIVNTDVCNSRNAYSGAVTRNMICAGKLEGGKDSCQGDSGGPLVCQGQQDNLWYLVGITSWGAGCGEQNKPGVYTKVSNVLPWIHSTMQQERP</sequence>
<dbReference type="Pfam" id="PF15494">
    <property type="entry name" value="SRCR_2"/>
    <property type="match status" value="1"/>
</dbReference>
<evidence type="ECO:0000256" key="5">
    <source>
        <dbReference type="ARBA" id="ARBA00023180"/>
    </source>
</evidence>
<keyword evidence="13" id="KW-1185">Reference proteome</keyword>
<dbReference type="InterPro" id="IPR009003">
    <property type="entry name" value="Peptidase_S1_PA"/>
</dbReference>
<dbReference type="OrthoDB" id="6380398at2759"/>
<dbReference type="Proteomes" id="UP000264800">
    <property type="component" value="Unplaced"/>
</dbReference>
<dbReference type="GO" id="GO:0016020">
    <property type="term" value="C:membrane"/>
    <property type="evidence" value="ECO:0007669"/>
    <property type="project" value="InterPro"/>
</dbReference>
<dbReference type="CDD" id="cd00190">
    <property type="entry name" value="Tryp_SPc"/>
    <property type="match status" value="1"/>
</dbReference>
<dbReference type="Gene3D" id="3.10.250.10">
    <property type="entry name" value="SRCR-like domain"/>
    <property type="match status" value="1"/>
</dbReference>
<dbReference type="PROSITE" id="PS00134">
    <property type="entry name" value="TRYPSIN_HIS"/>
    <property type="match status" value="1"/>
</dbReference>
<proteinExistence type="predicted"/>
<keyword evidence="9" id="KW-0472">Membrane</keyword>
<dbReference type="GeneID" id="108243530"/>
<dbReference type="Pfam" id="PF00089">
    <property type="entry name" value="Trypsin"/>
    <property type="match status" value="1"/>
</dbReference>
<dbReference type="PROSITE" id="PS50240">
    <property type="entry name" value="TRYPSIN_DOM"/>
    <property type="match status" value="1"/>
</dbReference>
<dbReference type="InterPro" id="IPR001314">
    <property type="entry name" value="Peptidase_S1A"/>
</dbReference>
<dbReference type="KEGG" id="kmr:108243530"/>
<evidence type="ECO:0000313" key="13">
    <source>
        <dbReference type="Proteomes" id="UP000264800"/>
    </source>
</evidence>
<evidence type="ECO:0000256" key="2">
    <source>
        <dbReference type="ARBA" id="ARBA00022801"/>
    </source>
</evidence>
<name>A0A3Q3AKJ4_KRYMA</name>
<dbReference type="SMART" id="SM00020">
    <property type="entry name" value="Tryp_SPc"/>
    <property type="match status" value="1"/>
</dbReference>
<dbReference type="PANTHER" id="PTHR24252">
    <property type="entry name" value="ACROSIN-RELATED"/>
    <property type="match status" value="1"/>
</dbReference>
<evidence type="ECO:0000256" key="9">
    <source>
        <dbReference type="SAM" id="Phobius"/>
    </source>
</evidence>
<dbReference type="GeneTree" id="ENSGT00940000159197"/>
<evidence type="ECO:0000259" key="11">
    <source>
        <dbReference type="PROSITE" id="PS50287"/>
    </source>
</evidence>
<dbReference type="PROSITE" id="PS00135">
    <property type="entry name" value="TRYPSIN_SER"/>
    <property type="match status" value="1"/>
</dbReference>
<keyword evidence="5" id="KW-0325">Glycoprotein</keyword>